<evidence type="ECO:0000313" key="3">
    <source>
        <dbReference type="Proteomes" id="UP001381693"/>
    </source>
</evidence>
<evidence type="ECO:0000313" key="2">
    <source>
        <dbReference type="EMBL" id="KAK7066715.1"/>
    </source>
</evidence>
<keyword evidence="3" id="KW-1185">Reference proteome</keyword>
<feature type="region of interest" description="Disordered" evidence="1">
    <location>
        <begin position="80"/>
        <end position="107"/>
    </location>
</feature>
<feature type="compositionally biased region" description="Basic and acidic residues" evidence="1">
    <location>
        <begin position="243"/>
        <end position="292"/>
    </location>
</feature>
<organism evidence="2 3">
    <name type="scientific">Halocaridina rubra</name>
    <name type="common">Hawaiian red shrimp</name>
    <dbReference type="NCBI Taxonomy" id="373956"/>
    <lineage>
        <taxon>Eukaryota</taxon>
        <taxon>Metazoa</taxon>
        <taxon>Ecdysozoa</taxon>
        <taxon>Arthropoda</taxon>
        <taxon>Crustacea</taxon>
        <taxon>Multicrustacea</taxon>
        <taxon>Malacostraca</taxon>
        <taxon>Eumalacostraca</taxon>
        <taxon>Eucarida</taxon>
        <taxon>Decapoda</taxon>
        <taxon>Pleocyemata</taxon>
        <taxon>Caridea</taxon>
        <taxon>Atyoidea</taxon>
        <taxon>Atyidae</taxon>
        <taxon>Halocaridina</taxon>
    </lineage>
</organism>
<feature type="region of interest" description="Disordered" evidence="1">
    <location>
        <begin position="304"/>
        <end position="327"/>
    </location>
</feature>
<sequence>KVEKERINHRKKNVNRTEWNTIERYDRIIEMPNNPVIEEEDCNSEKISMDERVEKENRRNTEEVLRNDNWYASKDACNVNGTTYDNDSDPLKKSKVDNNDGDSDSDNEILNELRYDSEEEELDIPTEENFLKSSTSISGDDEAIDVCYGRPRSVHFEDETWEDGEYRLKDERDNEHNIVCDETYQQRRQETLVHRQYDVTKDLSLDFPLSKRGRLSNVKSANKESVREILRRKREGASDALEQDSRRRVTTSLERKINDSSENLYESRRRSRSRETVQRDRNSVYRNSEDKIEKNYTGNHCCVDSEARHRKSRSRSPKKESLYGKGGIDLNSYNRTQNSAGVIISKRDYAMFKTLVGSQNRASERTGRNIKKIFEKSKKNIHPKSGNHK</sequence>
<reference evidence="2 3" key="1">
    <citation type="submission" date="2023-11" db="EMBL/GenBank/DDBJ databases">
        <title>Halocaridina rubra genome assembly.</title>
        <authorList>
            <person name="Smith C."/>
        </authorList>
    </citation>
    <scope>NUCLEOTIDE SEQUENCE [LARGE SCALE GENOMIC DNA]</scope>
    <source>
        <strain evidence="2">EP-1</strain>
        <tissue evidence="2">Whole</tissue>
    </source>
</reference>
<gene>
    <name evidence="2" type="ORF">SK128_027993</name>
</gene>
<accession>A0AAN8ZZJ5</accession>
<name>A0AAN8ZZJ5_HALRR</name>
<comment type="caution">
    <text evidence="2">The sequence shown here is derived from an EMBL/GenBank/DDBJ whole genome shotgun (WGS) entry which is preliminary data.</text>
</comment>
<feature type="region of interest" description="Disordered" evidence="1">
    <location>
        <begin position="234"/>
        <end position="292"/>
    </location>
</feature>
<dbReference type="Proteomes" id="UP001381693">
    <property type="component" value="Unassembled WGS sequence"/>
</dbReference>
<dbReference type="AlphaFoldDB" id="A0AAN8ZZJ5"/>
<proteinExistence type="predicted"/>
<dbReference type="EMBL" id="JAXCGZ010019053">
    <property type="protein sequence ID" value="KAK7066715.1"/>
    <property type="molecule type" value="Genomic_DNA"/>
</dbReference>
<feature type="non-terminal residue" evidence="2">
    <location>
        <position position="389"/>
    </location>
</feature>
<feature type="non-terminal residue" evidence="2">
    <location>
        <position position="1"/>
    </location>
</feature>
<protein>
    <submittedName>
        <fullName evidence="2">Uncharacterized protein</fullName>
    </submittedName>
</protein>
<feature type="compositionally biased region" description="Basic and acidic residues" evidence="1">
    <location>
        <begin position="89"/>
        <end position="98"/>
    </location>
</feature>
<evidence type="ECO:0000256" key="1">
    <source>
        <dbReference type="SAM" id="MobiDB-lite"/>
    </source>
</evidence>